<protein>
    <submittedName>
        <fullName evidence="3">DUF3472 domain-containing protein</fullName>
    </submittedName>
</protein>
<dbReference type="Proteomes" id="UP000451233">
    <property type="component" value="Unassembled WGS sequence"/>
</dbReference>
<evidence type="ECO:0000313" key="4">
    <source>
        <dbReference type="Proteomes" id="UP000451233"/>
    </source>
</evidence>
<dbReference type="InterPro" id="IPR021862">
    <property type="entry name" value="DUF3472"/>
</dbReference>
<gene>
    <name evidence="3" type="ORF">GS398_12345</name>
</gene>
<evidence type="ECO:0000313" key="3">
    <source>
        <dbReference type="EMBL" id="MXV16096.1"/>
    </source>
</evidence>
<feature type="domain" description="DUF5077" evidence="2">
    <location>
        <begin position="28"/>
        <end position="146"/>
    </location>
</feature>
<keyword evidence="4" id="KW-1185">Reference proteome</keyword>
<accession>A0A7K1XZZ3</accession>
<dbReference type="Pfam" id="PF11958">
    <property type="entry name" value="DUF3472"/>
    <property type="match status" value="1"/>
</dbReference>
<proteinExistence type="predicted"/>
<dbReference type="RefSeq" id="WP_160907051.1">
    <property type="nucleotide sequence ID" value="NZ_WVHS01000002.1"/>
</dbReference>
<name>A0A7K1XZZ3_9SPHI</name>
<dbReference type="Pfam" id="PF16871">
    <property type="entry name" value="DUF5077"/>
    <property type="match status" value="1"/>
</dbReference>
<comment type="caution">
    <text evidence="3">The sequence shown here is derived from an EMBL/GenBank/DDBJ whole genome shotgun (WGS) entry which is preliminary data.</text>
</comment>
<evidence type="ECO:0000259" key="2">
    <source>
        <dbReference type="Pfam" id="PF16871"/>
    </source>
</evidence>
<feature type="chain" id="PRO_5029734586" evidence="1">
    <location>
        <begin position="22"/>
        <end position="430"/>
    </location>
</feature>
<reference evidence="3 4" key="1">
    <citation type="submission" date="2019-11" db="EMBL/GenBank/DDBJ databases">
        <title>Pedobacter sp. HMF7056 Genome sequencing and assembly.</title>
        <authorList>
            <person name="Kang H."/>
            <person name="Kim H."/>
            <person name="Joh K."/>
        </authorList>
    </citation>
    <scope>NUCLEOTIDE SEQUENCE [LARGE SCALE GENOMIC DNA]</scope>
    <source>
        <strain evidence="3 4">HMF7056</strain>
    </source>
</reference>
<sequence length="430" mass="47553">MKRSVLLTTCLFMALAAPCNAQDPAVSVPLGGNAWLNKNAKARLTDTGLINWVSSNDTVGIFVRLEAAGTLNLSLRLRVTGGASRIKMAVNNRSFIQKVDNKDFQVVKFGGITVKAPGYQQVRLVRIGRSLDTYADVSDLLLSGSALSKGAAYVKNNESNYFYWGHRGPSVHLNYQFPPEIKNTAEWFYSEITVPEGNDVQGSYFMANGFNVGYFGMQVNSPTERHVLFSVWAPFTTDDPGKIPDSLKIRLLKKGPGVYTGEFGNEGSGGQSYLNFPWRAGKTYAFLTHAEADAASKTTVYTAYFRETGQDNWLLIASFKRPQSGFYLERMHSFLENFDPSRGNIRREALYGNQWAVTTTGKWIPAASAIFTVDATANINYRKDYSGGVAGDRFYLRNCGFFNDFTPAKSLLNKTAVPGDHPAIDFTKLP</sequence>
<organism evidence="3 4">
    <name type="scientific">Hufsiella ginkgonis</name>
    <dbReference type="NCBI Taxonomy" id="2695274"/>
    <lineage>
        <taxon>Bacteria</taxon>
        <taxon>Pseudomonadati</taxon>
        <taxon>Bacteroidota</taxon>
        <taxon>Sphingobacteriia</taxon>
        <taxon>Sphingobacteriales</taxon>
        <taxon>Sphingobacteriaceae</taxon>
        <taxon>Hufsiella</taxon>
    </lineage>
</organism>
<keyword evidence="1" id="KW-0732">Signal</keyword>
<dbReference type="EMBL" id="WVHS01000002">
    <property type="protein sequence ID" value="MXV16096.1"/>
    <property type="molecule type" value="Genomic_DNA"/>
</dbReference>
<evidence type="ECO:0000256" key="1">
    <source>
        <dbReference type="SAM" id="SignalP"/>
    </source>
</evidence>
<dbReference type="AlphaFoldDB" id="A0A7K1XZZ3"/>
<dbReference type="InterPro" id="IPR031712">
    <property type="entry name" value="DUF5077"/>
</dbReference>
<feature type="signal peptide" evidence="1">
    <location>
        <begin position="1"/>
        <end position="21"/>
    </location>
</feature>